<evidence type="ECO:0000256" key="7">
    <source>
        <dbReference type="ARBA" id="ARBA00023027"/>
    </source>
</evidence>
<dbReference type="OrthoDB" id="9786429at2"/>
<feature type="binding site" evidence="12">
    <location>
        <begin position="147"/>
        <end position="149"/>
    </location>
    <ligand>
        <name>FAD</name>
        <dbReference type="ChEBI" id="CHEBI:57692"/>
    </ligand>
</feature>
<dbReference type="NCBIfam" id="TIGR01350">
    <property type="entry name" value="lipoamide_DH"/>
    <property type="match status" value="1"/>
</dbReference>
<dbReference type="PRINTS" id="PR00411">
    <property type="entry name" value="PNDRDTASEI"/>
</dbReference>
<dbReference type="InterPro" id="IPR012999">
    <property type="entry name" value="Pyr_OxRdtase_I_AS"/>
</dbReference>
<comment type="miscellaneous">
    <text evidence="14">The active site is a redox-active disulfide bond.</text>
</comment>
<gene>
    <name evidence="17" type="ORF">SAMN02745206_00266</name>
</gene>
<dbReference type="PRINTS" id="PR00368">
    <property type="entry name" value="FADPNR"/>
</dbReference>
<keyword evidence="4 14" id="KW-0285">Flavoprotein</keyword>
<evidence type="ECO:0000256" key="1">
    <source>
        <dbReference type="ARBA" id="ARBA00007532"/>
    </source>
</evidence>
<evidence type="ECO:0000313" key="18">
    <source>
        <dbReference type="Proteomes" id="UP000184076"/>
    </source>
</evidence>
<dbReference type="GO" id="GO:0004148">
    <property type="term" value="F:dihydrolipoyl dehydrogenase (NADH) activity"/>
    <property type="evidence" value="ECO:0007669"/>
    <property type="project" value="UniProtKB-EC"/>
</dbReference>
<feature type="binding site" evidence="12">
    <location>
        <position position="316"/>
    </location>
    <ligand>
        <name>FAD</name>
        <dbReference type="ChEBI" id="CHEBI:57692"/>
    </ligand>
</feature>
<comment type="similarity">
    <text evidence="1 14">Belongs to the class-I pyridine nucleotide-disulfide oxidoreductase family.</text>
</comment>
<sequence>MVMGELTQETEVAVIGGGPGGYAAAFRAADLGLEVTLIEAEARLGGTCLLRGCIPSKALLQTAEIVWDALHASERGVDFRPPQVDLHKLRSWKESVVDKLCGGLSKLAQRRGVQVLKARAVFEDERTLRLDGSDVTHLKFRHAVVATGSEPAALPDAAFRVGGRIMDSSAALDLDDLPQRLLVIGGGYIGLELGSAYAVLGSRVTLVHRGERLLGGVDPDLTRPLEKRLAQVFEKIHLQSEATEISEEEDGVAVTLRTPDGPVQDRFHKVLVAVGRRPRSAGLGLEAAGVRIGARGYIETDEQCRTSVPTIFAVGDVAGDPMLAHKAMREGKVAAEAIAGLPSAYDVRAVPAVVYTDPQVAWAGLTETEARQKGLRVKVARFPWGASGRALTMEAAEGLTKMVLDPDSGRVLGMGIVGRGAETLIAEGVLAIEMAATAEDVALSIHAHPTLSETEGEAAEVFLGSATHLFVPGP</sequence>
<evidence type="ECO:0000256" key="10">
    <source>
        <dbReference type="ARBA" id="ARBA00049187"/>
    </source>
</evidence>
<protein>
    <recommendedName>
        <fullName evidence="3 14">Dihydrolipoyl dehydrogenase</fullName>
        <ecNumber evidence="2 14">1.8.1.4</ecNumber>
    </recommendedName>
</protein>
<evidence type="ECO:0000256" key="6">
    <source>
        <dbReference type="ARBA" id="ARBA00023002"/>
    </source>
</evidence>
<evidence type="ECO:0000256" key="14">
    <source>
        <dbReference type="RuleBase" id="RU003692"/>
    </source>
</evidence>
<dbReference type="GO" id="GO:0050660">
    <property type="term" value="F:flavin adenine dinucleotide binding"/>
    <property type="evidence" value="ECO:0007669"/>
    <property type="project" value="InterPro"/>
</dbReference>
<dbReference type="InterPro" id="IPR050151">
    <property type="entry name" value="Class-I_Pyr_Nuc-Dis_Oxidored"/>
</dbReference>
<comment type="cofactor">
    <cofactor evidence="12 14">
        <name>FAD</name>
        <dbReference type="ChEBI" id="CHEBI:57692"/>
    </cofactor>
    <text evidence="12 14">Binds 1 FAD per subunit.</text>
</comment>
<evidence type="ECO:0000256" key="4">
    <source>
        <dbReference type="ARBA" id="ARBA00022630"/>
    </source>
</evidence>
<evidence type="ECO:0000256" key="2">
    <source>
        <dbReference type="ARBA" id="ARBA00012608"/>
    </source>
</evidence>
<keyword evidence="7 12" id="KW-0520">NAD</keyword>
<dbReference type="PANTHER" id="PTHR22912:SF160">
    <property type="entry name" value="DIHYDROLIPOYL DEHYDROGENASE"/>
    <property type="match status" value="1"/>
</dbReference>
<dbReference type="Proteomes" id="UP000184076">
    <property type="component" value="Unassembled WGS sequence"/>
</dbReference>
<evidence type="ECO:0000256" key="8">
    <source>
        <dbReference type="ARBA" id="ARBA00023157"/>
    </source>
</evidence>
<name>A0A1M4TFA7_9BACT</name>
<dbReference type="InterPro" id="IPR006258">
    <property type="entry name" value="Lipoamide_DH"/>
</dbReference>
<dbReference type="InterPro" id="IPR016156">
    <property type="entry name" value="FAD/NAD-linked_Rdtase_dimer_sf"/>
</dbReference>
<feature type="domain" description="FAD/NAD(P)-binding" evidence="16">
    <location>
        <begin position="11"/>
        <end position="331"/>
    </location>
</feature>
<evidence type="ECO:0000313" key="17">
    <source>
        <dbReference type="EMBL" id="SHE42977.1"/>
    </source>
</evidence>
<evidence type="ECO:0000256" key="12">
    <source>
        <dbReference type="PIRSR" id="PIRSR000350-3"/>
    </source>
</evidence>
<proteinExistence type="inferred from homology"/>
<dbReference type="PIRSF" id="PIRSF000350">
    <property type="entry name" value="Mercury_reductase_MerA"/>
    <property type="match status" value="1"/>
</dbReference>
<keyword evidence="6 14" id="KW-0560">Oxidoreductase</keyword>
<dbReference type="InterPro" id="IPR004099">
    <property type="entry name" value="Pyr_nucl-diS_OxRdtase_dimer"/>
</dbReference>
<dbReference type="SUPFAM" id="SSF55424">
    <property type="entry name" value="FAD/NAD-linked reductases, dimerisation (C-terminal) domain"/>
    <property type="match status" value="1"/>
</dbReference>
<accession>A0A1M4TFA7</accession>
<dbReference type="PROSITE" id="PS00076">
    <property type="entry name" value="PYRIDINE_REDOX_1"/>
    <property type="match status" value="1"/>
</dbReference>
<dbReference type="FunFam" id="3.30.390.30:FF:000001">
    <property type="entry name" value="Dihydrolipoyl dehydrogenase"/>
    <property type="match status" value="1"/>
</dbReference>
<evidence type="ECO:0000256" key="11">
    <source>
        <dbReference type="PIRSR" id="PIRSR000350-2"/>
    </source>
</evidence>
<keyword evidence="12" id="KW-0547">Nucleotide-binding</keyword>
<dbReference type="AlphaFoldDB" id="A0A1M4TFA7"/>
<dbReference type="InterPro" id="IPR036188">
    <property type="entry name" value="FAD/NAD-bd_sf"/>
</dbReference>
<dbReference type="PANTHER" id="PTHR22912">
    <property type="entry name" value="DISULFIDE OXIDOREDUCTASE"/>
    <property type="match status" value="1"/>
</dbReference>
<dbReference type="STRING" id="1121391.SAMN02745206_00266"/>
<feature type="binding site" evidence="12">
    <location>
        <position position="57"/>
    </location>
    <ligand>
        <name>FAD</name>
        <dbReference type="ChEBI" id="CHEBI:57692"/>
    </ligand>
</feature>
<dbReference type="Gene3D" id="3.30.390.30">
    <property type="match status" value="1"/>
</dbReference>
<dbReference type="InterPro" id="IPR001100">
    <property type="entry name" value="Pyr_nuc-diS_OxRdtase"/>
</dbReference>
<dbReference type="EC" id="1.8.1.4" evidence="2 14"/>
<dbReference type="InterPro" id="IPR023753">
    <property type="entry name" value="FAD/NAD-binding_dom"/>
</dbReference>
<evidence type="ECO:0000256" key="3">
    <source>
        <dbReference type="ARBA" id="ARBA00016961"/>
    </source>
</evidence>
<feature type="binding site" evidence="12">
    <location>
        <begin position="185"/>
        <end position="192"/>
    </location>
    <ligand>
        <name>NAD(+)</name>
        <dbReference type="ChEBI" id="CHEBI:57540"/>
    </ligand>
</feature>
<dbReference type="Pfam" id="PF07992">
    <property type="entry name" value="Pyr_redox_2"/>
    <property type="match status" value="1"/>
</dbReference>
<keyword evidence="9 14" id="KW-0676">Redox-active center</keyword>
<feature type="binding site" evidence="12">
    <location>
        <begin position="322"/>
        <end position="325"/>
    </location>
    <ligand>
        <name>FAD</name>
        <dbReference type="ChEBI" id="CHEBI:57692"/>
    </ligand>
</feature>
<dbReference type="EMBL" id="FQVB01000004">
    <property type="protein sequence ID" value="SHE42977.1"/>
    <property type="molecule type" value="Genomic_DNA"/>
</dbReference>
<dbReference type="SUPFAM" id="SSF51905">
    <property type="entry name" value="FAD/NAD(P)-binding domain"/>
    <property type="match status" value="1"/>
</dbReference>
<feature type="domain" description="Pyridine nucleotide-disulphide oxidoreductase dimerisation" evidence="15">
    <location>
        <begin position="350"/>
        <end position="458"/>
    </location>
</feature>
<dbReference type="Gene3D" id="3.50.50.60">
    <property type="entry name" value="FAD/NAD(P)-binding domain"/>
    <property type="match status" value="2"/>
</dbReference>
<organism evidence="17 18">
    <name type="scientific">Desulfacinum infernum DSM 9756</name>
    <dbReference type="NCBI Taxonomy" id="1121391"/>
    <lineage>
        <taxon>Bacteria</taxon>
        <taxon>Pseudomonadati</taxon>
        <taxon>Thermodesulfobacteriota</taxon>
        <taxon>Syntrophobacteria</taxon>
        <taxon>Syntrophobacterales</taxon>
        <taxon>Syntrophobacteraceae</taxon>
        <taxon>Desulfacinum</taxon>
    </lineage>
</organism>
<reference evidence="18" key="1">
    <citation type="submission" date="2016-11" db="EMBL/GenBank/DDBJ databases">
        <authorList>
            <person name="Varghese N."/>
            <person name="Submissions S."/>
        </authorList>
    </citation>
    <scope>NUCLEOTIDE SEQUENCE [LARGE SCALE GENOMIC DNA]</scope>
    <source>
        <strain evidence="18">DSM 9756</strain>
    </source>
</reference>
<keyword evidence="8" id="KW-1015">Disulfide bond</keyword>
<evidence type="ECO:0000256" key="5">
    <source>
        <dbReference type="ARBA" id="ARBA00022827"/>
    </source>
</evidence>
<dbReference type="GO" id="GO:0006103">
    <property type="term" value="P:2-oxoglutarate metabolic process"/>
    <property type="evidence" value="ECO:0007669"/>
    <property type="project" value="TreeGrafter"/>
</dbReference>
<evidence type="ECO:0000256" key="9">
    <source>
        <dbReference type="ARBA" id="ARBA00023284"/>
    </source>
</evidence>
<dbReference type="Pfam" id="PF02852">
    <property type="entry name" value="Pyr_redox_dim"/>
    <property type="match status" value="1"/>
</dbReference>
<keyword evidence="5 12" id="KW-0274">FAD</keyword>
<evidence type="ECO:0000256" key="13">
    <source>
        <dbReference type="PIRSR" id="PIRSR000350-4"/>
    </source>
</evidence>
<comment type="catalytic activity">
    <reaction evidence="10 14">
        <text>N(6)-[(R)-dihydrolipoyl]-L-lysyl-[protein] + NAD(+) = N(6)-[(R)-lipoyl]-L-lysyl-[protein] + NADH + H(+)</text>
        <dbReference type="Rhea" id="RHEA:15045"/>
        <dbReference type="Rhea" id="RHEA-COMP:10474"/>
        <dbReference type="Rhea" id="RHEA-COMP:10475"/>
        <dbReference type="ChEBI" id="CHEBI:15378"/>
        <dbReference type="ChEBI" id="CHEBI:57540"/>
        <dbReference type="ChEBI" id="CHEBI:57945"/>
        <dbReference type="ChEBI" id="CHEBI:83099"/>
        <dbReference type="ChEBI" id="CHEBI:83100"/>
        <dbReference type="EC" id="1.8.1.4"/>
    </reaction>
</comment>
<feature type="active site" description="Proton acceptor" evidence="11">
    <location>
        <position position="448"/>
    </location>
</feature>
<evidence type="ECO:0000259" key="15">
    <source>
        <dbReference type="Pfam" id="PF02852"/>
    </source>
</evidence>
<evidence type="ECO:0000259" key="16">
    <source>
        <dbReference type="Pfam" id="PF07992"/>
    </source>
</evidence>
<keyword evidence="18" id="KW-1185">Reference proteome</keyword>
<feature type="binding site" evidence="12">
    <location>
        <position position="275"/>
    </location>
    <ligand>
        <name>NAD(+)</name>
        <dbReference type="ChEBI" id="CHEBI:57540"/>
    </ligand>
</feature>
<feature type="disulfide bond" description="Redox-active" evidence="13">
    <location>
        <begin position="48"/>
        <end position="53"/>
    </location>
</feature>